<dbReference type="SUPFAM" id="SSF57716">
    <property type="entry name" value="Glucocorticoid receptor-like (DNA-binding domain)"/>
    <property type="match status" value="1"/>
</dbReference>
<feature type="domain" description="FPG-type" evidence="21">
    <location>
        <begin position="261"/>
        <end position="295"/>
    </location>
</feature>
<evidence type="ECO:0000256" key="10">
    <source>
        <dbReference type="ARBA" id="ARBA00022771"/>
    </source>
</evidence>
<evidence type="ECO:0000256" key="1">
    <source>
        <dbReference type="ARBA" id="ARBA00001668"/>
    </source>
</evidence>
<reference evidence="23 24" key="1">
    <citation type="journal article" date="2011" name="J. Bacteriol.">
        <title>Complete genome sequence and updated annotation of Desulfovibrio alaskensis G20.</title>
        <authorList>
            <person name="Hauser L.J."/>
            <person name="Land M.L."/>
            <person name="Brown S.D."/>
            <person name="Larimer F."/>
            <person name="Keller K.L."/>
            <person name="Rapp-Giles B.J."/>
            <person name="Price M.N."/>
            <person name="Lin M."/>
            <person name="Bruce D.C."/>
            <person name="Detter J.C."/>
            <person name="Tapia R."/>
            <person name="Han C.S."/>
            <person name="Goodwin L.A."/>
            <person name="Cheng J.F."/>
            <person name="Pitluck S."/>
            <person name="Copeland A."/>
            <person name="Lucas S."/>
            <person name="Nolan M."/>
            <person name="Lapidus A.L."/>
            <person name="Palumbo A.V."/>
            <person name="Wall J.D."/>
        </authorList>
    </citation>
    <scope>NUCLEOTIDE SEQUENCE [LARGE SCALE GENOMIC DNA]</scope>
    <source>
        <strain evidence="24">ATCC BAA 1058 / DSM 17464 / G20</strain>
    </source>
</reference>
<dbReference type="InterPro" id="IPR015886">
    <property type="entry name" value="H2TH_FPG"/>
</dbReference>
<dbReference type="Gene3D" id="1.10.8.50">
    <property type="match status" value="1"/>
</dbReference>
<dbReference type="Proteomes" id="UP000002710">
    <property type="component" value="Chromosome"/>
</dbReference>
<evidence type="ECO:0000256" key="20">
    <source>
        <dbReference type="PROSITE-ProRule" id="PRU00391"/>
    </source>
</evidence>
<dbReference type="RefSeq" id="WP_011366659.1">
    <property type="nucleotide sequence ID" value="NC_007519.1"/>
</dbReference>
<keyword evidence="17 23" id="KW-0326">Glycosidase</keyword>
<evidence type="ECO:0000256" key="15">
    <source>
        <dbReference type="ARBA" id="ARBA00023239"/>
    </source>
</evidence>
<evidence type="ECO:0000259" key="21">
    <source>
        <dbReference type="PROSITE" id="PS51066"/>
    </source>
</evidence>
<comment type="catalytic activity">
    <reaction evidence="19">
        <text>2'-deoxyribonucleotide-(2'-deoxyribose 5'-phosphate)-2'-deoxyribonucleotide-DNA = a 3'-end 2'-deoxyribonucleotide-(2,3-dehydro-2,3-deoxyribose 5'-phosphate)-DNA + a 5'-end 5'-phospho-2'-deoxyribonucleoside-DNA + H(+)</text>
        <dbReference type="Rhea" id="RHEA:66592"/>
        <dbReference type="Rhea" id="RHEA-COMP:13180"/>
        <dbReference type="Rhea" id="RHEA-COMP:16897"/>
        <dbReference type="Rhea" id="RHEA-COMP:17067"/>
        <dbReference type="ChEBI" id="CHEBI:15378"/>
        <dbReference type="ChEBI" id="CHEBI:136412"/>
        <dbReference type="ChEBI" id="CHEBI:157695"/>
        <dbReference type="ChEBI" id="CHEBI:167181"/>
        <dbReference type="EC" id="4.2.99.18"/>
    </reaction>
</comment>
<comment type="similarity">
    <text evidence="3">Belongs to the FPG family.</text>
</comment>
<evidence type="ECO:0000256" key="5">
    <source>
        <dbReference type="ARBA" id="ARBA00012024"/>
    </source>
</evidence>
<gene>
    <name evidence="23" type="ordered locus">Dde_0542</name>
</gene>
<keyword evidence="16" id="KW-0511">Multifunctional enzyme</keyword>
<dbReference type="InterPro" id="IPR010979">
    <property type="entry name" value="Ribosomal_uS13-like_H2TH"/>
</dbReference>
<proteinExistence type="inferred from homology"/>
<dbReference type="SUPFAM" id="SSF46946">
    <property type="entry name" value="S13-like H2TH domain"/>
    <property type="match status" value="1"/>
</dbReference>
<dbReference type="SMART" id="SM00898">
    <property type="entry name" value="Fapy_DNA_glyco"/>
    <property type="match status" value="1"/>
</dbReference>
<dbReference type="GO" id="GO:0140078">
    <property type="term" value="F:class I DNA-(apurinic or apyrimidinic site) endonuclease activity"/>
    <property type="evidence" value="ECO:0007669"/>
    <property type="project" value="UniProtKB-EC"/>
</dbReference>
<evidence type="ECO:0000256" key="14">
    <source>
        <dbReference type="ARBA" id="ARBA00023204"/>
    </source>
</evidence>
<keyword evidence="9" id="KW-0227">DNA damage</keyword>
<evidence type="ECO:0000256" key="9">
    <source>
        <dbReference type="ARBA" id="ARBA00022763"/>
    </source>
</evidence>
<protein>
    <recommendedName>
        <fullName evidence="7">Formamidopyrimidine-DNA glycosylase</fullName>
        <ecNumber evidence="5">3.2.2.23</ecNumber>
        <ecNumber evidence="6">4.2.99.18</ecNumber>
    </recommendedName>
    <alternativeName>
        <fullName evidence="18">DNA-(apurinic or apyrimidinic site) lyase MutM</fullName>
    </alternativeName>
</protein>
<dbReference type="InterPro" id="IPR035937">
    <property type="entry name" value="FPG_N"/>
</dbReference>
<dbReference type="AlphaFoldDB" id="Q315Q3"/>
<evidence type="ECO:0000256" key="12">
    <source>
        <dbReference type="ARBA" id="ARBA00022833"/>
    </source>
</evidence>
<keyword evidence="24" id="KW-1185">Reference proteome</keyword>
<evidence type="ECO:0000256" key="17">
    <source>
        <dbReference type="ARBA" id="ARBA00023295"/>
    </source>
</evidence>
<evidence type="ECO:0000313" key="23">
    <source>
        <dbReference type="EMBL" id="ABB37343.1"/>
    </source>
</evidence>
<dbReference type="FunFam" id="1.10.8.50:FF:000003">
    <property type="entry name" value="Formamidopyrimidine-DNA glycosylase"/>
    <property type="match status" value="1"/>
</dbReference>
<dbReference type="STRING" id="207559.Dde_0542"/>
<dbReference type="GO" id="GO:0008270">
    <property type="term" value="F:zinc ion binding"/>
    <property type="evidence" value="ECO:0007669"/>
    <property type="project" value="UniProtKB-KW"/>
</dbReference>
<dbReference type="EMBL" id="CP000112">
    <property type="protein sequence ID" value="ABB37343.1"/>
    <property type="molecule type" value="Genomic_DNA"/>
</dbReference>
<dbReference type="eggNOG" id="COG0266">
    <property type="taxonomic scope" value="Bacteria"/>
</dbReference>
<comment type="subunit">
    <text evidence="4">Monomer.</text>
</comment>
<dbReference type="GO" id="GO:0034039">
    <property type="term" value="F:8-oxo-7,8-dihydroguanine DNA N-glycosylase activity"/>
    <property type="evidence" value="ECO:0007669"/>
    <property type="project" value="TreeGrafter"/>
</dbReference>
<dbReference type="PROSITE" id="PS51066">
    <property type="entry name" value="ZF_FPG_2"/>
    <property type="match status" value="1"/>
</dbReference>
<dbReference type="PANTHER" id="PTHR22993:SF9">
    <property type="entry name" value="FORMAMIDOPYRIMIDINE-DNA GLYCOSYLASE"/>
    <property type="match status" value="1"/>
</dbReference>
<comment type="cofactor">
    <cofactor evidence="2">
        <name>Zn(2+)</name>
        <dbReference type="ChEBI" id="CHEBI:29105"/>
    </cofactor>
</comment>
<evidence type="ECO:0000256" key="3">
    <source>
        <dbReference type="ARBA" id="ARBA00009409"/>
    </source>
</evidence>
<dbReference type="InterPro" id="IPR000214">
    <property type="entry name" value="Znf_DNA_glyclase/AP_lyase"/>
</dbReference>
<dbReference type="NCBIfam" id="NF002211">
    <property type="entry name" value="PRK01103.1"/>
    <property type="match status" value="1"/>
</dbReference>
<name>Q315Q3_OLEA2</name>
<evidence type="ECO:0000256" key="11">
    <source>
        <dbReference type="ARBA" id="ARBA00022801"/>
    </source>
</evidence>
<keyword evidence="8" id="KW-0479">Metal-binding</keyword>
<keyword evidence="13" id="KW-0238">DNA-binding</keyword>
<dbReference type="SMART" id="SM01232">
    <property type="entry name" value="H2TH"/>
    <property type="match status" value="1"/>
</dbReference>
<feature type="domain" description="Formamidopyrimidine-DNA glycosylase catalytic" evidence="22">
    <location>
        <begin position="2"/>
        <end position="134"/>
    </location>
</feature>
<dbReference type="InterPro" id="IPR020629">
    <property type="entry name" value="FPG_Glyclase"/>
</dbReference>
<accession>Q315Q3</accession>
<comment type="catalytic activity">
    <reaction evidence="1">
        <text>Hydrolysis of DNA containing ring-opened 7-methylguanine residues, releasing 2,6-diamino-4-hydroxy-5-(N-methyl)formamidopyrimidine.</text>
        <dbReference type="EC" id="3.2.2.23"/>
    </reaction>
</comment>
<evidence type="ECO:0000256" key="7">
    <source>
        <dbReference type="ARBA" id="ARBA00016240"/>
    </source>
</evidence>
<organism evidence="23 24">
    <name type="scientific">Oleidesulfovibrio alaskensis (strain ATCC BAA-1058 / DSM 17464 / G20)</name>
    <name type="common">Desulfovibrio alaskensis</name>
    <dbReference type="NCBI Taxonomy" id="207559"/>
    <lineage>
        <taxon>Bacteria</taxon>
        <taxon>Pseudomonadati</taxon>
        <taxon>Thermodesulfobacteriota</taxon>
        <taxon>Desulfovibrionia</taxon>
        <taxon>Desulfovibrionales</taxon>
        <taxon>Desulfovibrionaceae</taxon>
        <taxon>Oleidesulfovibrio</taxon>
    </lineage>
</organism>
<dbReference type="GO" id="GO:0006284">
    <property type="term" value="P:base-excision repair"/>
    <property type="evidence" value="ECO:0007669"/>
    <property type="project" value="InterPro"/>
</dbReference>
<dbReference type="GO" id="GO:0003684">
    <property type="term" value="F:damaged DNA binding"/>
    <property type="evidence" value="ECO:0007669"/>
    <property type="project" value="InterPro"/>
</dbReference>
<evidence type="ECO:0000256" key="16">
    <source>
        <dbReference type="ARBA" id="ARBA00023268"/>
    </source>
</evidence>
<evidence type="ECO:0000256" key="13">
    <source>
        <dbReference type="ARBA" id="ARBA00023125"/>
    </source>
</evidence>
<dbReference type="CDD" id="cd08966">
    <property type="entry name" value="EcFpg-like_N"/>
    <property type="match status" value="1"/>
</dbReference>
<keyword evidence="11 23" id="KW-0378">Hydrolase</keyword>
<dbReference type="InterPro" id="IPR012319">
    <property type="entry name" value="FPG_cat"/>
</dbReference>
<sequence>MPELPEVETIARGLAPELTGRRITEVEVFNAGSVQGDREVFDACTPGRVIAGVGRRGKLLLVHLEKERRQGAACRAVLDHRPAGDTPDMLAFHLRMSGRLFIYGPEQLPGPHTRIIITLDSGRRLFFDDARKFGSCRALSPFSRPLWRFWATLGPEPLDVDRETFIEQFAERRKAVKALLLDQTVIAGVGNIYADESLFRAGIRPDARPGDWTRDEAERRLGRLYDELREVLREAISECGSSIRDYRDARGDAGAFQNCFRVYGRSGMQCVSCRDALTTARVAGRTTVYCSNCQK</sequence>
<dbReference type="Gene3D" id="3.20.190.10">
    <property type="entry name" value="MutM-like, N-terminal"/>
    <property type="match status" value="1"/>
</dbReference>
<keyword evidence="10 20" id="KW-0863">Zinc-finger</keyword>
<dbReference type="NCBIfam" id="TIGR00577">
    <property type="entry name" value="fpg"/>
    <property type="match status" value="1"/>
</dbReference>
<evidence type="ECO:0000256" key="4">
    <source>
        <dbReference type="ARBA" id="ARBA00011245"/>
    </source>
</evidence>
<dbReference type="SUPFAM" id="SSF81624">
    <property type="entry name" value="N-terminal domain of MutM-like DNA repair proteins"/>
    <property type="match status" value="1"/>
</dbReference>
<evidence type="ECO:0000256" key="8">
    <source>
        <dbReference type="ARBA" id="ARBA00022723"/>
    </source>
</evidence>
<dbReference type="EC" id="4.2.99.18" evidence="6"/>
<evidence type="ECO:0000313" key="24">
    <source>
        <dbReference type="Proteomes" id="UP000002710"/>
    </source>
</evidence>
<evidence type="ECO:0000256" key="18">
    <source>
        <dbReference type="ARBA" id="ARBA00030638"/>
    </source>
</evidence>
<evidence type="ECO:0000256" key="19">
    <source>
        <dbReference type="ARBA" id="ARBA00044632"/>
    </source>
</evidence>
<dbReference type="EC" id="3.2.2.23" evidence="5"/>
<dbReference type="KEGG" id="dde:Dde_0542"/>
<keyword evidence="12" id="KW-0862">Zinc</keyword>
<evidence type="ECO:0000259" key="22">
    <source>
        <dbReference type="PROSITE" id="PS51068"/>
    </source>
</evidence>
<evidence type="ECO:0000256" key="6">
    <source>
        <dbReference type="ARBA" id="ARBA00012720"/>
    </source>
</evidence>
<keyword evidence="14" id="KW-0234">DNA repair</keyword>
<evidence type="ECO:0000256" key="2">
    <source>
        <dbReference type="ARBA" id="ARBA00001947"/>
    </source>
</evidence>
<dbReference type="PROSITE" id="PS51068">
    <property type="entry name" value="FPG_CAT"/>
    <property type="match status" value="1"/>
</dbReference>
<keyword evidence="15" id="KW-0456">Lyase</keyword>
<dbReference type="Pfam" id="PF01149">
    <property type="entry name" value="Fapy_DNA_glyco"/>
    <property type="match status" value="1"/>
</dbReference>
<dbReference type="PANTHER" id="PTHR22993">
    <property type="entry name" value="FORMAMIDOPYRIMIDINE-DNA GLYCOSYLASE"/>
    <property type="match status" value="1"/>
</dbReference>
<dbReference type="HOGENOM" id="CLU_038423_1_1_7"/>
<dbReference type="Pfam" id="PF06831">
    <property type="entry name" value="H2TH"/>
    <property type="match status" value="1"/>
</dbReference>